<evidence type="ECO:0000256" key="5">
    <source>
        <dbReference type="ARBA" id="ARBA00023115"/>
    </source>
</evidence>
<dbReference type="Pfam" id="PF02675">
    <property type="entry name" value="AdoMet_dc"/>
    <property type="match status" value="1"/>
</dbReference>
<dbReference type="AlphaFoldDB" id="A0A511MX75"/>
<dbReference type="GO" id="GO:0008295">
    <property type="term" value="P:spermidine biosynthetic process"/>
    <property type="evidence" value="ECO:0007669"/>
    <property type="project" value="UniProtKB-KW"/>
</dbReference>
<keyword evidence="5" id="KW-0620">Polyamine biosynthesis</keyword>
<sequence length="146" mass="16397">MELFGFGPHLMIDGYHAASEKLEDAALLEDILRDLPRAIDMTVVLPPAVTEYQGLTEDDSGYTGVVIIAESHIAIHTFPRRGFVSVDIFSCKEFDAQHALNYLVEKLDIGRYDTHFINRGKEFPKDLSVVEKILSGEREYLAARLA</sequence>
<keyword evidence="3" id="KW-0068">Autocatalytic cleavage</keyword>
<evidence type="ECO:0000256" key="8">
    <source>
        <dbReference type="ARBA" id="ARBA00023270"/>
    </source>
</evidence>
<dbReference type="PANTHER" id="PTHR33866:SF2">
    <property type="entry name" value="S-ADENOSYLMETHIONINE DECARBOXYLASE PROENZYME"/>
    <property type="match status" value="1"/>
</dbReference>
<dbReference type="InterPro" id="IPR016067">
    <property type="entry name" value="S-AdoMet_deCO2ase_core"/>
</dbReference>
<keyword evidence="2" id="KW-0210">Decarboxylase</keyword>
<dbReference type="InterPro" id="IPR003826">
    <property type="entry name" value="AdoMetDC_fam_prok"/>
</dbReference>
<evidence type="ECO:0000256" key="3">
    <source>
        <dbReference type="ARBA" id="ARBA00022813"/>
    </source>
</evidence>
<evidence type="ECO:0000256" key="2">
    <source>
        <dbReference type="ARBA" id="ARBA00022793"/>
    </source>
</evidence>
<gene>
    <name evidence="10" type="ORF">DC3_08240</name>
</gene>
<evidence type="ECO:0000256" key="7">
    <source>
        <dbReference type="ARBA" id="ARBA00023239"/>
    </source>
</evidence>
<keyword evidence="8" id="KW-0704">Schiff base</keyword>
<dbReference type="GO" id="GO:0004014">
    <property type="term" value="F:adenosylmethionine decarboxylase activity"/>
    <property type="evidence" value="ECO:0007669"/>
    <property type="project" value="InterPro"/>
</dbReference>
<reference evidence="10 11" key="1">
    <citation type="submission" date="2019-07" db="EMBL/GenBank/DDBJ databases">
        <title>Whole genome shotgun sequence of Deinococcus cellulosilyticus NBRC 106333.</title>
        <authorList>
            <person name="Hosoyama A."/>
            <person name="Uohara A."/>
            <person name="Ohji S."/>
            <person name="Ichikawa N."/>
        </authorList>
    </citation>
    <scope>NUCLEOTIDE SEQUENCE [LARGE SCALE GENOMIC DNA]</scope>
    <source>
        <strain evidence="10 11">NBRC 106333</strain>
    </source>
</reference>
<evidence type="ECO:0000256" key="1">
    <source>
        <dbReference type="ARBA" id="ARBA00001928"/>
    </source>
</evidence>
<keyword evidence="11" id="KW-1185">Reference proteome</keyword>
<evidence type="ECO:0000313" key="11">
    <source>
        <dbReference type="Proteomes" id="UP000321306"/>
    </source>
</evidence>
<evidence type="ECO:0000256" key="6">
    <source>
        <dbReference type="ARBA" id="ARBA00023145"/>
    </source>
</evidence>
<name>A0A511MX75_DEIC1</name>
<dbReference type="RefSeq" id="WP_146882584.1">
    <property type="nucleotide sequence ID" value="NZ_BJXB01000003.1"/>
</dbReference>
<proteinExistence type="predicted"/>
<dbReference type="EMBL" id="BJXB01000003">
    <property type="protein sequence ID" value="GEM45189.1"/>
    <property type="molecule type" value="Genomic_DNA"/>
</dbReference>
<protein>
    <submittedName>
        <fullName evidence="10">Adenosylmethionine decarboxylase</fullName>
    </submittedName>
</protein>
<dbReference type="NCBIfam" id="TIGR03330">
    <property type="entry name" value="SAM_DCase_Bsu"/>
    <property type="match status" value="1"/>
</dbReference>
<dbReference type="Proteomes" id="UP000321306">
    <property type="component" value="Unassembled WGS sequence"/>
</dbReference>
<dbReference type="Gene3D" id="3.60.90.10">
    <property type="entry name" value="S-adenosylmethionine decarboxylase"/>
    <property type="match status" value="1"/>
</dbReference>
<keyword evidence="9" id="KW-0670">Pyruvate</keyword>
<dbReference type="SUPFAM" id="SSF56276">
    <property type="entry name" value="S-adenosylmethionine decarboxylase"/>
    <property type="match status" value="1"/>
</dbReference>
<dbReference type="OrthoDB" id="9793120at2"/>
<dbReference type="InterPro" id="IPR017716">
    <property type="entry name" value="S-AdoMet_deCOase_pro-enz"/>
</dbReference>
<organism evidence="10 11">
    <name type="scientific">Deinococcus cellulosilyticus (strain DSM 18568 / NBRC 106333 / KACC 11606 / 5516J-15)</name>
    <dbReference type="NCBI Taxonomy" id="1223518"/>
    <lineage>
        <taxon>Bacteria</taxon>
        <taxon>Thermotogati</taxon>
        <taxon>Deinococcota</taxon>
        <taxon>Deinococci</taxon>
        <taxon>Deinococcales</taxon>
        <taxon>Deinococcaceae</taxon>
        <taxon>Deinococcus</taxon>
    </lineage>
</organism>
<dbReference type="PANTHER" id="PTHR33866">
    <property type="entry name" value="S-ADENOSYLMETHIONINE DECARBOXYLASE PROENZYME"/>
    <property type="match status" value="1"/>
</dbReference>
<comment type="caution">
    <text evidence="10">The sequence shown here is derived from an EMBL/GenBank/DDBJ whole genome shotgun (WGS) entry which is preliminary data.</text>
</comment>
<evidence type="ECO:0000313" key="10">
    <source>
        <dbReference type="EMBL" id="GEM45189.1"/>
    </source>
</evidence>
<evidence type="ECO:0000256" key="4">
    <source>
        <dbReference type="ARBA" id="ARBA00023066"/>
    </source>
</evidence>
<evidence type="ECO:0000256" key="9">
    <source>
        <dbReference type="ARBA" id="ARBA00023317"/>
    </source>
</evidence>
<comment type="cofactor">
    <cofactor evidence="1">
        <name>pyruvate</name>
        <dbReference type="ChEBI" id="CHEBI:15361"/>
    </cofactor>
</comment>
<dbReference type="GO" id="GO:0005829">
    <property type="term" value="C:cytosol"/>
    <property type="evidence" value="ECO:0007669"/>
    <property type="project" value="TreeGrafter"/>
</dbReference>
<accession>A0A511MX75</accession>
<keyword evidence="7" id="KW-0456">Lyase</keyword>
<keyword evidence="4" id="KW-0745">Spermidine biosynthesis</keyword>
<keyword evidence="6" id="KW-0865">Zymogen</keyword>